<organism evidence="2 3">
    <name type="scientific">Cotesia glomerata</name>
    <name type="common">Lepidopteran parasitic wasp</name>
    <name type="synonym">Apanteles glomeratus</name>
    <dbReference type="NCBI Taxonomy" id="32391"/>
    <lineage>
        <taxon>Eukaryota</taxon>
        <taxon>Metazoa</taxon>
        <taxon>Ecdysozoa</taxon>
        <taxon>Arthropoda</taxon>
        <taxon>Hexapoda</taxon>
        <taxon>Insecta</taxon>
        <taxon>Pterygota</taxon>
        <taxon>Neoptera</taxon>
        <taxon>Endopterygota</taxon>
        <taxon>Hymenoptera</taxon>
        <taxon>Apocrita</taxon>
        <taxon>Ichneumonoidea</taxon>
        <taxon>Braconidae</taxon>
        <taxon>Microgastrinae</taxon>
        <taxon>Cotesia</taxon>
    </lineage>
</organism>
<dbReference type="PANTHER" id="PTHR13402">
    <property type="entry name" value="RGPR-RELATED"/>
    <property type="match status" value="1"/>
</dbReference>
<dbReference type="GO" id="GO:0070973">
    <property type="term" value="P:protein localization to endoplasmic reticulum exit site"/>
    <property type="evidence" value="ECO:0007669"/>
    <property type="project" value="TreeGrafter"/>
</dbReference>
<feature type="compositionally biased region" description="Basic and acidic residues" evidence="1">
    <location>
        <begin position="19"/>
        <end position="40"/>
    </location>
</feature>
<reference evidence="2 3" key="1">
    <citation type="journal article" date="2021" name="J. Hered.">
        <title>A chromosome-level genome assembly of the parasitoid wasp, Cotesia glomerata (Hymenoptera: Braconidae).</title>
        <authorList>
            <person name="Pinto B.J."/>
            <person name="Weis J.J."/>
            <person name="Gamble T."/>
            <person name="Ode P.J."/>
            <person name="Paul R."/>
            <person name="Zaspel J.M."/>
        </authorList>
    </citation>
    <scope>NUCLEOTIDE SEQUENCE [LARGE SCALE GENOMIC DNA]</scope>
    <source>
        <strain evidence="2">CgM1</strain>
    </source>
</reference>
<feature type="compositionally biased region" description="Polar residues" evidence="1">
    <location>
        <begin position="178"/>
        <end position="188"/>
    </location>
</feature>
<evidence type="ECO:0000313" key="3">
    <source>
        <dbReference type="Proteomes" id="UP000826195"/>
    </source>
</evidence>
<evidence type="ECO:0000313" key="2">
    <source>
        <dbReference type="EMBL" id="KAH0564583.1"/>
    </source>
</evidence>
<dbReference type="GO" id="GO:0012507">
    <property type="term" value="C:ER to Golgi transport vesicle membrane"/>
    <property type="evidence" value="ECO:0007669"/>
    <property type="project" value="TreeGrafter"/>
</dbReference>
<gene>
    <name evidence="2" type="ORF">KQX54_012922</name>
</gene>
<sequence length="259" mass="28081">MSPSTKQYDPLEELDTLDPSDHGKSTGDNKKQDKQPEKKNPNSGGSWFGGLFSKLTPKPKNQMILPDDSNPTIVWDPVAKKWSNKDEDGDSGSSRLAPPPRMTEMNLSTPAVEQSQKPPPIPEQTNSSHQSQRSLDNSTPNSSKMITGSNNMFKLQKSRSMRANYIDVMNLGGVKSNGPPSNLPTPANSPMMPMAASSPQLFVPAPVNDPNAPVDFLTPAPAPIPQNESASQGGPMMYNPANVTDNSAMSVPKNRYPRR</sequence>
<accession>A0AAV7J1E5</accession>
<dbReference type="PANTHER" id="PTHR13402:SF6">
    <property type="entry name" value="SECRETORY 16, ISOFORM I"/>
    <property type="match status" value="1"/>
</dbReference>
<evidence type="ECO:0000256" key="1">
    <source>
        <dbReference type="SAM" id="MobiDB-lite"/>
    </source>
</evidence>
<protein>
    <submittedName>
        <fullName evidence="2">Uncharacterized protein</fullName>
    </submittedName>
</protein>
<dbReference type="Proteomes" id="UP000826195">
    <property type="component" value="Unassembled WGS sequence"/>
</dbReference>
<feature type="region of interest" description="Disordered" evidence="1">
    <location>
        <begin position="171"/>
        <end position="195"/>
    </location>
</feature>
<dbReference type="AlphaFoldDB" id="A0AAV7J1E5"/>
<feature type="region of interest" description="Disordered" evidence="1">
    <location>
        <begin position="1"/>
        <end position="154"/>
    </location>
</feature>
<feature type="region of interest" description="Disordered" evidence="1">
    <location>
        <begin position="213"/>
        <end position="259"/>
    </location>
</feature>
<feature type="compositionally biased region" description="Polar residues" evidence="1">
    <location>
        <begin position="105"/>
        <end position="116"/>
    </location>
</feature>
<name>A0AAV7J1E5_COTGL</name>
<comment type="caution">
    <text evidence="2">The sequence shown here is derived from an EMBL/GenBank/DDBJ whole genome shotgun (WGS) entry which is preliminary data.</text>
</comment>
<dbReference type="GO" id="GO:0007030">
    <property type="term" value="P:Golgi organization"/>
    <property type="evidence" value="ECO:0007669"/>
    <property type="project" value="TreeGrafter"/>
</dbReference>
<feature type="compositionally biased region" description="Polar residues" evidence="1">
    <location>
        <begin position="123"/>
        <end position="153"/>
    </location>
</feature>
<proteinExistence type="predicted"/>
<keyword evidence="3" id="KW-1185">Reference proteome</keyword>
<dbReference type="EMBL" id="JAHXZJ010000002">
    <property type="protein sequence ID" value="KAH0564583.1"/>
    <property type="molecule type" value="Genomic_DNA"/>
</dbReference>
<dbReference type="GO" id="GO:0070971">
    <property type="term" value="C:endoplasmic reticulum exit site"/>
    <property type="evidence" value="ECO:0007669"/>
    <property type="project" value="TreeGrafter"/>
</dbReference>